<protein>
    <recommendedName>
        <fullName evidence="3 9">Flagellar biosynthetic protein FliR</fullName>
    </recommendedName>
</protein>
<dbReference type="InterPro" id="IPR006303">
    <property type="entry name" value="FliR"/>
</dbReference>
<keyword evidence="7 10" id="KW-0472">Membrane</keyword>
<evidence type="ECO:0000256" key="2">
    <source>
        <dbReference type="ARBA" id="ARBA00009772"/>
    </source>
</evidence>
<organism evidence="11 12">
    <name type="scientific">Biostraticola tofi</name>
    <dbReference type="NCBI Taxonomy" id="466109"/>
    <lineage>
        <taxon>Bacteria</taxon>
        <taxon>Pseudomonadati</taxon>
        <taxon>Pseudomonadota</taxon>
        <taxon>Gammaproteobacteria</taxon>
        <taxon>Enterobacterales</taxon>
        <taxon>Bruguierivoracaceae</taxon>
        <taxon>Biostraticola</taxon>
    </lineage>
</organism>
<evidence type="ECO:0000256" key="8">
    <source>
        <dbReference type="ARBA" id="ARBA00023143"/>
    </source>
</evidence>
<keyword evidence="5 10" id="KW-0812">Transmembrane</keyword>
<gene>
    <name evidence="11" type="ORF">EDC52_105153</name>
</gene>
<keyword evidence="11" id="KW-0282">Flagellum</keyword>
<keyword evidence="8 10" id="KW-0975">Bacterial flagellum</keyword>
<keyword evidence="6 10" id="KW-1133">Transmembrane helix</keyword>
<dbReference type="GO" id="GO:0044780">
    <property type="term" value="P:bacterial-type flagellum assembly"/>
    <property type="evidence" value="ECO:0007669"/>
    <property type="project" value="UniProtKB-UniRule"/>
</dbReference>
<dbReference type="PRINTS" id="PR00953">
    <property type="entry name" value="TYPE3IMRPROT"/>
</dbReference>
<evidence type="ECO:0000256" key="7">
    <source>
        <dbReference type="ARBA" id="ARBA00023136"/>
    </source>
</evidence>
<evidence type="ECO:0000313" key="11">
    <source>
        <dbReference type="EMBL" id="TCV95550.1"/>
    </source>
</evidence>
<dbReference type="GO" id="GO:0009425">
    <property type="term" value="C:bacterial-type flagellum basal body"/>
    <property type="evidence" value="ECO:0007669"/>
    <property type="project" value="UniProtKB-SubCell"/>
</dbReference>
<dbReference type="Pfam" id="PF01311">
    <property type="entry name" value="Bac_export_1"/>
    <property type="match status" value="1"/>
</dbReference>
<evidence type="ECO:0000256" key="5">
    <source>
        <dbReference type="ARBA" id="ARBA00022692"/>
    </source>
</evidence>
<keyword evidence="11" id="KW-0969">Cilium</keyword>
<feature type="transmembrane region" description="Helical" evidence="10">
    <location>
        <begin position="171"/>
        <end position="199"/>
    </location>
</feature>
<reference evidence="11 12" key="1">
    <citation type="submission" date="2019-03" db="EMBL/GenBank/DDBJ databases">
        <title>Genomic Encyclopedia of Type Strains, Phase IV (KMG-IV): sequencing the most valuable type-strain genomes for metagenomic binning, comparative biology and taxonomic classification.</title>
        <authorList>
            <person name="Goeker M."/>
        </authorList>
    </citation>
    <scope>NUCLEOTIDE SEQUENCE [LARGE SCALE GENOMIC DNA]</scope>
    <source>
        <strain evidence="11 12">DSM 19580</strain>
    </source>
</reference>
<evidence type="ECO:0000256" key="10">
    <source>
        <dbReference type="RuleBase" id="RU362071"/>
    </source>
</evidence>
<dbReference type="InterPro" id="IPR002010">
    <property type="entry name" value="T3SS_IM_R"/>
</dbReference>
<sequence length="259" mass="27855">MISFDTTQLQALVSHHFWPAVRILAVIGTAPILSEKVISRKVKVGLALLIAFLLGPTLPEVAVSPGSAGGIWLILQQVLIGSAIGISAQLVFVAVRLAGEVIGLQMGLSFATFFDPFGGPNTPMIARILNLMCMLLFLSFNGHLWLISILADSFQALPISTQPLNGNGFMAILQTAGLVFSNGLMLGLPLITLLLALNISLGILNRLTPQFSIFVIGFPLTLTIGMLALTFLMHLLAPFTEHLMTDVFHRLTGIFAQLR</sequence>
<evidence type="ECO:0000256" key="9">
    <source>
        <dbReference type="NCBIfam" id="TIGR01400"/>
    </source>
</evidence>
<dbReference type="GO" id="GO:0006605">
    <property type="term" value="P:protein targeting"/>
    <property type="evidence" value="ECO:0007669"/>
    <property type="project" value="UniProtKB-UniRule"/>
</dbReference>
<proteinExistence type="inferred from homology"/>
<evidence type="ECO:0000313" key="12">
    <source>
        <dbReference type="Proteomes" id="UP000295719"/>
    </source>
</evidence>
<dbReference type="OrthoDB" id="9797790at2"/>
<evidence type="ECO:0000256" key="4">
    <source>
        <dbReference type="ARBA" id="ARBA00022475"/>
    </source>
</evidence>
<feature type="transmembrane region" description="Helical" evidence="10">
    <location>
        <begin position="211"/>
        <end position="237"/>
    </location>
</feature>
<dbReference type="GO" id="GO:0005886">
    <property type="term" value="C:plasma membrane"/>
    <property type="evidence" value="ECO:0007669"/>
    <property type="project" value="UniProtKB-SubCell"/>
</dbReference>
<dbReference type="RefSeq" id="WP_131865654.1">
    <property type="nucleotide sequence ID" value="NZ_SMCR01000005.1"/>
</dbReference>
<feature type="transmembrane region" description="Helical" evidence="10">
    <location>
        <begin position="128"/>
        <end position="151"/>
    </location>
</feature>
<evidence type="ECO:0000256" key="6">
    <source>
        <dbReference type="ARBA" id="ARBA00022989"/>
    </source>
</evidence>
<dbReference type="Proteomes" id="UP000295719">
    <property type="component" value="Unassembled WGS sequence"/>
</dbReference>
<feature type="transmembrane region" description="Helical" evidence="10">
    <location>
        <begin position="71"/>
        <end position="95"/>
    </location>
</feature>
<evidence type="ECO:0000256" key="3">
    <source>
        <dbReference type="ARBA" id="ARBA00021717"/>
    </source>
</evidence>
<dbReference type="AlphaFoldDB" id="A0A4R3YST7"/>
<evidence type="ECO:0000256" key="1">
    <source>
        <dbReference type="ARBA" id="ARBA00002578"/>
    </source>
</evidence>
<keyword evidence="12" id="KW-1185">Reference proteome</keyword>
<accession>A0A4R3YST7</accession>
<comment type="function">
    <text evidence="1 10">Role in flagellar biosynthesis.</text>
</comment>
<dbReference type="PANTHER" id="PTHR30065:SF8">
    <property type="entry name" value="FLAGELLAR BIOSYNTHETIC PROTEIN FLIR"/>
    <property type="match status" value="1"/>
</dbReference>
<name>A0A4R3YST7_9GAMM</name>
<comment type="caution">
    <text evidence="11">The sequence shown here is derived from an EMBL/GenBank/DDBJ whole genome shotgun (WGS) entry which is preliminary data.</text>
</comment>
<dbReference type="PANTHER" id="PTHR30065">
    <property type="entry name" value="FLAGELLAR BIOSYNTHETIC PROTEIN FLIR"/>
    <property type="match status" value="1"/>
</dbReference>
<keyword evidence="11" id="KW-0966">Cell projection</keyword>
<keyword evidence="4 10" id="KW-1003">Cell membrane</keyword>
<dbReference type="EMBL" id="SMCR01000005">
    <property type="protein sequence ID" value="TCV95550.1"/>
    <property type="molecule type" value="Genomic_DNA"/>
</dbReference>
<dbReference type="NCBIfam" id="TIGR01400">
    <property type="entry name" value="fliR"/>
    <property type="match status" value="1"/>
</dbReference>
<comment type="similarity">
    <text evidence="2 10">Belongs to the FliR/MopE/SpaR family.</text>
</comment>
<feature type="transmembrane region" description="Helical" evidence="10">
    <location>
        <begin position="46"/>
        <end position="65"/>
    </location>
</feature>
<comment type="subcellular location">
    <subcellularLocation>
        <location evidence="10">Cell membrane</location>
        <topology evidence="10">Multi-pass membrane protein</topology>
    </subcellularLocation>
    <subcellularLocation>
        <location evidence="10">Bacterial flagellum basal body</location>
    </subcellularLocation>
</comment>